<dbReference type="PROSITE" id="PS51935">
    <property type="entry name" value="NLPC_P60"/>
    <property type="match status" value="1"/>
</dbReference>
<evidence type="ECO:0000256" key="4">
    <source>
        <dbReference type="ARBA" id="ARBA00022801"/>
    </source>
</evidence>
<feature type="region of interest" description="Disordered" evidence="6">
    <location>
        <begin position="438"/>
        <end position="470"/>
    </location>
</feature>
<keyword evidence="11" id="KW-1185">Reference proteome</keyword>
<dbReference type="Gene3D" id="1.10.530.10">
    <property type="match status" value="1"/>
</dbReference>
<dbReference type="PROSITE" id="PS50911">
    <property type="entry name" value="CHAP"/>
    <property type="match status" value="1"/>
</dbReference>
<comment type="similarity">
    <text evidence="2">Belongs to the glycosyl hydrolase 73 family.</text>
</comment>
<evidence type="ECO:0000256" key="6">
    <source>
        <dbReference type="SAM" id="MobiDB-lite"/>
    </source>
</evidence>
<evidence type="ECO:0000256" key="2">
    <source>
        <dbReference type="ARBA" id="ARBA00010266"/>
    </source>
</evidence>
<name>A0A380K0B4_9STRE</name>
<sequence>MSNRIGDRVKNKVAQKVTKTLIFGKLGALLAALGVLLVLVVTVIVIITGATASGGGAVASCDPNNESVNEDGSTVSTSAGGTNSAFSSVEAFVKEHQDAYIEAWGAGGFLPSASITQTMAETSFSMSVPSFASAHNMGGVKWTSTADYQKTIGLYGDGSVSGNGAGTTVGDNTGGGYTWFSSFDAGIVGKAEFMANQSLYTGAINNTDGISTLTAIANGGWATDPSYLSKLTSLYNSLGQNYKWLDEKAIEKYGTSPVDKSNKSSSKGSNSDSDDDDSAETSKVNIDGAISWFEERKGKVHYSMQARTGPDSYDCSSSIYYALTSNGADKAAGDYAVSTETEHDWLLANGYQKVYEGSWSSDGEMKDLQRGDIFIWGERGASSGANGHTGMFMSSKEIIHSSYGNDGIATNIYDSYKHAVGDHGTVYIYRATGSNYSDSENACDDDDDDSGSGNAADGTGSVPGDATAWGYKPEDLPNSLKQYIIDPAANGLTYAGNQGWVEHSGQCVDLTESLGNQIWGFSGIVQGAGFQQAAAWAVERFHNNVKNTPKRGAIFSTNQANNHTGIVSHVFEDGSILVVEQNTPLSGIYYFHKPNTWNFRVVSPDTQKEQGFVYAYPNDKEPTIK</sequence>
<evidence type="ECO:0000256" key="1">
    <source>
        <dbReference type="ARBA" id="ARBA00007074"/>
    </source>
</evidence>
<dbReference type="InterPro" id="IPR007921">
    <property type="entry name" value="CHAP_dom"/>
</dbReference>
<dbReference type="Proteomes" id="UP000254924">
    <property type="component" value="Unassembled WGS sequence"/>
</dbReference>
<dbReference type="GO" id="GO:0006508">
    <property type="term" value="P:proteolysis"/>
    <property type="evidence" value="ECO:0007669"/>
    <property type="project" value="UniProtKB-KW"/>
</dbReference>
<dbReference type="SUPFAM" id="SSF54001">
    <property type="entry name" value="Cysteine proteinases"/>
    <property type="match status" value="2"/>
</dbReference>
<dbReference type="GO" id="GO:0004040">
    <property type="term" value="F:amidase activity"/>
    <property type="evidence" value="ECO:0007669"/>
    <property type="project" value="InterPro"/>
</dbReference>
<feature type="compositionally biased region" description="Low complexity" evidence="6">
    <location>
        <begin position="451"/>
        <end position="460"/>
    </location>
</feature>
<gene>
    <name evidence="10" type="ORF">NCTC12224_00045</name>
</gene>
<organism evidence="10 11">
    <name type="scientific">Streptococcus hyointestinalis</name>
    <dbReference type="NCBI Taxonomy" id="1337"/>
    <lineage>
        <taxon>Bacteria</taxon>
        <taxon>Bacillati</taxon>
        <taxon>Bacillota</taxon>
        <taxon>Bacilli</taxon>
        <taxon>Lactobacillales</taxon>
        <taxon>Streptococcaceae</taxon>
        <taxon>Streptococcus</taxon>
    </lineage>
</organism>
<dbReference type="InterPro" id="IPR038765">
    <property type="entry name" value="Papain-like_cys_pep_sf"/>
</dbReference>
<dbReference type="InterPro" id="IPR000064">
    <property type="entry name" value="NLP_P60_dom"/>
</dbReference>
<evidence type="ECO:0000256" key="7">
    <source>
        <dbReference type="SAM" id="Phobius"/>
    </source>
</evidence>
<evidence type="ECO:0000256" key="3">
    <source>
        <dbReference type="ARBA" id="ARBA00022670"/>
    </source>
</evidence>
<reference evidence="10 11" key="1">
    <citation type="submission" date="2018-06" db="EMBL/GenBank/DDBJ databases">
        <authorList>
            <consortium name="Pathogen Informatics"/>
            <person name="Doyle S."/>
        </authorList>
    </citation>
    <scope>NUCLEOTIDE SEQUENCE [LARGE SCALE GENOMIC DNA]</scope>
    <source>
        <strain evidence="10 11">NCTC12224</strain>
    </source>
</reference>
<accession>A0A380K0B4</accession>
<feature type="domain" description="NlpC/P60" evidence="9">
    <location>
        <begin position="279"/>
        <end position="432"/>
    </location>
</feature>
<dbReference type="AlphaFoldDB" id="A0A380K0B4"/>
<keyword evidence="4" id="KW-0378">Hydrolase</keyword>
<keyword evidence="3" id="KW-0645">Protease</keyword>
<feature type="domain" description="Peptidase C51" evidence="8">
    <location>
        <begin position="482"/>
        <end position="614"/>
    </location>
</feature>
<keyword evidence="5" id="KW-0788">Thiol protease</keyword>
<keyword evidence="7" id="KW-0812">Transmembrane</keyword>
<dbReference type="Pfam" id="PF05257">
    <property type="entry name" value="CHAP"/>
    <property type="match status" value="1"/>
</dbReference>
<dbReference type="InterPro" id="IPR008044">
    <property type="entry name" value="Phage_lysin"/>
</dbReference>
<feature type="compositionally biased region" description="Acidic residues" evidence="6">
    <location>
        <begin position="441"/>
        <end position="450"/>
    </location>
</feature>
<evidence type="ECO:0000313" key="11">
    <source>
        <dbReference type="Proteomes" id="UP000254924"/>
    </source>
</evidence>
<keyword evidence="7" id="KW-0472">Membrane</keyword>
<feature type="region of interest" description="Disordered" evidence="6">
    <location>
        <begin position="56"/>
        <end position="82"/>
    </location>
</feature>
<dbReference type="EMBL" id="UHFN01000002">
    <property type="protein sequence ID" value="SUN57980.1"/>
    <property type="molecule type" value="Genomic_DNA"/>
</dbReference>
<evidence type="ECO:0000256" key="5">
    <source>
        <dbReference type="ARBA" id="ARBA00022807"/>
    </source>
</evidence>
<comment type="similarity">
    <text evidence="1">Belongs to the peptidase C40 family.</text>
</comment>
<feature type="compositionally biased region" description="Polar residues" evidence="6">
    <location>
        <begin position="62"/>
        <end position="82"/>
    </location>
</feature>
<dbReference type="Gene3D" id="3.90.1720.10">
    <property type="entry name" value="endopeptidase domain like (from Nostoc punctiforme)"/>
    <property type="match status" value="2"/>
</dbReference>
<proteinExistence type="inferred from homology"/>
<feature type="transmembrane region" description="Helical" evidence="7">
    <location>
        <begin position="21"/>
        <end position="47"/>
    </location>
</feature>
<keyword evidence="7" id="KW-1133">Transmembrane helix</keyword>
<evidence type="ECO:0000259" key="8">
    <source>
        <dbReference type="PROSITE" id="PS50911"/>
    </source>
</evidence>
<evidence type="ECO:0000313" key="10">
    <source>
        <dbReference type="EMBL" id="SUN57980.1"/>
    </source>
</evidence>
<dbReference type="InterPro" id="IPR002901">
    <property type="entry name" value="MGlyc_endo_b_GlcNAc-like_dom"/>
</dbReference>
<evidence type="ECO:0000259" key="9">
    <source>
        <dbReference type="PROSITE" id="PS51935"/>
    </source>
</evidence>
<dbReference type="Pfam" id="PF01832">
    <property type="entry name" value="Glucosaminidase"/>
    <property type="match status" value="1"/>
</dbReference>
<dbReference type="Pfam" id="PF05382">
    <property type="entry name" value="Amidase_5"/>
    <property type="match status" value="1"/>
</dbReference>
<feature type="region of interest" description="Disordered" evidence="6">
    <location>
        <begin position="255"/>
        <end position="281"/>
    </location>
</feature>
<protein>
    <submittedName>
        <fullName evidence="10">Putative glucosaminidase</fullName>
    </submittedName>
</protein>
<dbReference type="GO" id="GO:0008234">
    <property type="term" value="F:cysteine-type peptidase activity"/>
    <property type="evidence" value="ECO:0007669"/>
    <property type="project" value="UniProtKB-KW"/>
</dbReference>